<reference evidence="2 3" key="1">
    <citation type="submission" date="2019-10" db="EMBL/GenBank/DDBJ databases">
        <authorList>
            <person name="Palmer J.M."/>
        </authorList>
    </citation>
    <scope>NUCLEOTIDE SEQUENCE [LARGE SCALE GENOMIC DNA]</scope>
    <source>
        <strain evidence="2 3">TWF696</strain>
    </source>
</reference>
<evidence type="ECO:0000313" key="3">
    <source>
        <dbReference type="Proteomes" id="UP001375240"/>
    </source>
</evidence>
<feature type="chain" id="PRO_5043597626" evidence="1">
    <location>
        <begin position="21"/>
        <end position="403"/>
    </location>
</feature>
<name>A0AAV9VDU0_9PEZI</name>
<evidence type="ECO:0000256" key="1">
    <source>
        <dbReference type="SAM" id="SignalP"/>
    </source>
</evidence>
<gene>
    <name evidence="2" type="ORF">TWF696_000387</name>
</gene>
<organism evidence="2 3">
    <name type="scientific">Orbilia brochopaga</name>
    <dbReference type="NCBI Taxonomy" id="3140254"/>
    <lineage>
        <taxon>Eukaryota</taxon>
        <taxon>Fungi</taxon>
        <taxon>Dikarya</taxon>
        <taxon>Ascomycota</taxon>
        <taxon>Pezizomycotina</taxon>
        <taxon>Orbiliomycetes</taxon>
        <taxon>Orbiliales</taxon>
        <taxon>Orbiliaceae</taxon>
        <taxon>Orbilia</taxon>
    </lineage>
</organism>
<feature type="signal peptide" evidence="1">
    <location>
        <begin position="1"/>
        <end position="20"/>
    </location>
</feature>
<keyword evidence="3" id="KW-1185">Reference proteome</keyword>
<proteinExistence type="predicted"/>
<evidence type="ECO:0000313" key="2">
    <source>
        <dbReference type="EMBL" id="KAK6359223.1"/>
    </source>
</evidence>
<dbReference type="Gene3D" id="2.130.10.10">
    <property type="entry name" value="YVTN repeat-like/Quinoprotein amine dehydrogenase"/>
    <property type="match status" value="1"/>
</dbReference>
<dbReference type="InterPro" id="IPR015943">
    <property type="entry name" value="WD40/YVTN_repeat-like_dom_sf"/>
</dbReference>
<comment type="caution">
    <text evidence="2">The sequence shown here is derived from an EMBL/GenBank/DDBJ whole genome shotgun (WGS) entry which is preliminary data.</text>
</comment>
<keyword evidence="1" id="KW-0732">Signal</keyword>
<accession>A0AAV9VDU0</accession>
<dbReference type="EMBL" id="JAVHNQ010000001">
    <property type="protein sequence ID" value="KAK6359223.1"/>
    <property type="molecule type" value="Genomic_DNA"/>
</dbReference>
<dbReference type="Proteomes" id="UP001375240">
    <property type="component" value="Unassembled WGS sequence"/>
</dbReference>
<protein>
    <submittedName>
        <fullName evidence="2">Uncharacterized protein</fullName>
    </submittedName>
</protein>
<sequence length="403" mass="41670">MRSFISIAVTAFSLTQYALGGPINGPQSGRCPPGRPAKALYFQTNLPTGNSVVAIPILSNGGIHTGKWSAFATGGIGSAGREAENATAGPDALFSQDSVIVQDNMLFTTNAGSNTISMFRIDPRNPTCLTLVGEPACTLGEFPVAIAYSRRLRMACVVNAGAEDGVTCFSVSARTGLKPLDKSARKLNLGQSTPPLGPTGTVSDIFFTPDSKSLIVMVKGDPPTNVTGFVAVYPVQNGKVSSVPVKSNPTGSVALFGSSMISNTDIIATDAGFGTMKLSLNPQTHEVVADVKTTIDGQVATCWTAFSPKIGSVFVTDIKMNRAQEISTSSGKVVSALNFTNGNGGNIDNIVGGDFLYSLSPSTGKVDIAVISLGCGQGQMKELGTFSIANGANQFSSGIAIYN</sequence>
<dbReference type="AlphaFoldDB" id="A0AAV9VDU0"/>
<dbReference type="SUPFAM" id="SSF75011">
    <property type="entry name" value="3-carboxy-cis,cis-mucoante lactonizing enzyme"/>
    <property type="match status" value="1"/>
</dbReference>